<reference evidence="5 6" key="1">
    <citation type="submission" date="2011-02" db="EMBL/GenBank/DDBJ databases">
        <authorList>
            <person name="Nelson K.E."/>
            <person name="Sutton G."/>
            <person name="Torralba M."/>
            <person name="Durkin S."/>
            <person name="Harkins D."/>
            <person name="Montgomery R."/>
            <person name="Ziemer C."/>
            <person name="Klaassens E."/>
            <person name="Ocuiv P."/>
            <person name="Morrison M."/>
        </authorList>
    </citation>
    <scope>NUCLEOTIDE SEQUENCE [LARGE SCALE GENOMIC DNA]</scope>
    <source>
        <strain evidence="5 6">8</strain>
    </source>
</reference>
<evidence type="ECO:0000256" key="3">
    <source>
        <dbReference type="ARBA" id="ARBA00023163"/>
    </source>
</evidence>
<keyword evidence="6" id="KW-1185">Reference proteome</keyword>
<protein>
    <submittedName>
        <fullName evidence="5">Sugar-binding domain protein</fullName>
    </submittedName>
</protein>
<gene>
    <name evidence="5" type="ORF">CUS_7983</name>
</gene>
<dbReference type="STRING" id="246199.CUS_7983"/>
<dbReference type="EMBL" id="ADKM02000062">
    <property type="protein sequence ID" value="EGC03553.1"/>
    <property type="molecule type" value="Genomic_DNA"/>
</dbReference>
<dbReference type="PANTHER" id="PTHR30146:SF109">
    <property type="entry name" value="HTH-TYPE TRANSCRIPTIONAL REGULATOR GALS"/>
    <property type="match status" value="1"/>
</dbReference>
<dbReference type="GO" id="GO:0000976">
    <property type="term" value="F:transcription cis-regulatory region binding"/>
    <property type="evidence" value="ECO:0007669"/>
    <property type="project" value="TreeGrafter"/>
</dbReference>
<proteinExistence type="predicted"/>
<dbReference type="RefSeq" id="WP_002848270.1">
    <property type="nucleotide sequence ID" value="NZ_ADKM02000062.1"/>
</dbReference>
<comment type="caution">
    <text evidence="5">The sequence shown here is derived from an EMBL/GenBank/DDBJ whole genome shotgun (WGS) entry which is preliminary data.</text>
</comment>
<evidence type="ECO:0000256" key="1">
    <source>
        <dbReference type="ARBA" id="ARBA00023015"/>
    </source>
</evidence>
<dbReference type="OrthoDB" id="56125at2"/>
<dbReference type="InterPro" id="IPR046335">
    <property type="entry name" value="LacI/GalR-like_sensor"/>
</dbReference>
<dbReference type="InterPro" id="IPR028082">
    <property type="entry name" value="Peripla_BP_I"/>
</dbReference>
<keyword evidence="2" id="KW-0238">DNA-binding</keyword>
<organism evidence="5 6">
    <name type="scientific">Ruminococcus albus 8</name>
    <dbReference type="NCBI Taxonomy" id="246199"/>
    <lineage>
        <taxon>Bacteria</taxon>
        <taxon>Bacillati</taxon>
        <taxon>Bacillota</taxon>
        <taxon>Clostridia</taxon>
        <taxon>Eubacteriales</taxon>
        <taxon>Oscillospiraceae</taxon>
        <taxon>Ruminococcus</taxon>
    </lineage>
</organism>
<dbReference type="SUPFAM" id="SSF53822">
    <property type="entry name" value="Periplasmic binding protein-like I"/>
    <property type="match status" value="1"/>
</dbReference>
<evidence type="ECO:0000256" key="2">
    <source>
        <dbReference type="ARBA" id="ARBA00023125"/>
    </source>
</evidence>
<evidence type="ECO:0000259" key="4">
    <source>
        <dbReference type="Pfam" id="PF13377"/>
    </source>
</evidence>
<keyword evidence="1" id="KW-0805">Transcription regulation</keyword>
<dbReference type="PANTHER" id="PTHR30146">
    <property type="entry name" value="LACI-RELATED TRANSCRIPTIONAL REPRESSOR"/>
    <property type="match status" value="1"/>
</dbReference>
<keyword evidence="3" id="KW-0804">Transcription</keyword>
<accession>E9SAM1</accession>
<name>E9SAM1_RUMAL</name>
<evidence type="ECO:0000313" key="6">
    <source>
        <dbReference type="Proteomes" id="UP000004259"/>
    </source>
</evidence>
<dbReference type="Proteomes" id="UP000004259">
    <property type="component" value="Unassembled WGS sequence"/>
</dbReference>
<dbReference type="GO" id="GO:0003700">
    <property type="term" value="F:DNA-binding transcription factor activity"/>
    <property type="evidence" value="ECO:0007669"/>
    <property type="project" value="TreeGrafter"/>
</dbReference>
<dbReference type="CDD" id="cd06267">
    <property type="entry name" value="PBP1_LacI_sugar_binding-like"/>
    <property type="match status" value="1"/>
</dbReference>
<dbReference type="Gene3D" id="3.40.50.2300">
    <property type="match status" value="2"/>
</dbReference>
<dbReference type="Pfam" id="PF13377">
    <property type="entry name" value="Peripla_BP_3"/>
    <property type="match status" value="1"/>
</dbReference>
<evidence type="ECO:0000313" key="5">
    <source>
        <dbReference type="EMBL" id="EGC03553.1"/>
    </source>
</evidence>
<dbReference type="eggNOG" id="COG1609">
    <property type="taxonomic scope" value="Bacteria"/>
</dbReference>
<feature type="domain" description="Transcriptional regulator LacI/GalR-like sensor" evidence="4">
    <location>
        <begin position="142"/>
        <end position="293"/>
    </location>
</feature>
<dbReference type="AlphaFoldDB" id="E9SAM1"/>
<sequence>MAGKRKNEKLICMLLEDIGSDFSKELVRAVANAIPHGRGIRLTVLPGKYDDGLGSDSIHNYKSVYNSVFRLSSLCDVDGFIIHLGSVNERDRNNEQIYSSVMNKHRDVPKVLVASDLEDVVTVNYDNESGIREAVEYLVNADGLTKFCMLGGRDDNKDARARKDIFEKCLDVYGIVLEEKNFAYTDMTSNCVSEAGRLLDDNPDVQAIFCVNDAAAMGLYEAMAQRSLVPGKDIMVFGFDNTRMSGELIPPLTSIGSDKMSLGQRALELLLEMMNGSRAKSDTVPTRLYGRGSFPYETYDYNRKELVSADPAFIYRMFDDCFYRYKSSYIDREAIDLKRLFFEIFSRILMASKRRYMSIENFEELAVMVDKFFEKGAMEYTDALKLTKSIERIQDGINRVQRSLAATVLVNRLFARMKDKAIISQSKQMTVREYVYAFERSKMESFLIAGMNGSGSEADIYHSFDQLGLKNSALYVFDNAVDYSGGPDTVFPEIIKLKCVMRSGGLYILSEERQRCRVSEVLERDELSAKCKGFVAFPVFCGKMIYGLLMCELTSDIYERGEFIAMQLGRSFALCDKYKI</sequence>